<dbReference type="EMBL" id="UXAU01000020">
    <property type="protein sequence ID" value="VDC24752.1"/>
    <property type="molecule type" value="Genomic_DNA"/>
</dbReference>
<gene>
    <name evidence="2" type="ORF">PSET11_01434</name>
</gene>
<evidence type="ECO:0000256" key="1">
    <source>
        <dbReference type="SAM" id="Phobius"/>
    </source>
</evidence>
<keyword evidence="1" id="KW-1133">Transmembrane helix</keyword>
<evidence type="ECO:0000313" key="3">
    <source>
        <dbReference type="Proteomes" id="UP000280861"/>
    </source>
</evidence>
<keyword evidence="3" id="KW-1185">Reference proteome</keyword>
<dbReference type="Proteomes" id="UP000280861">
    <property type="component" value="Unassembled WGS sequence"/>
</dbReference>
<protein>
    <submittedName>
        <fullName evidence="2">Uncharacterized protein</fullName>
    </submittedName>
</protein>
<proteinExistence type="predicted"/>
<accession>A0A3P5WTY1</accession>
<feature type="transmembrane region" description="Helical" evidence="1">
    <location>
        <begin position="23"/>
        <end position="46"/>
    </location>
</feature>
<dbReference type="RefSeq" id="WP_124091390.1">
    <property type="nucleotide sequence ID" value="NZ_CBCRYA010000004.1"/>
</dbReference>
<sequence length="68" mass="7345">MINLIDDVRRSRRTSHRLSIEKVGLAAVSVTCAAVLLPAIGFHAIATSLTFARKAQAPADVEHSYLIT</sequence>
<organism evidence="2 3">
    <name type="scientific">Arthrobacter ulcerisalmonis</name>
    <dbReference type="NCBI Taxonomy" id="2483813"/>
    <lineage>
        <taxon>Bacteria</taxon>
        <taxon>Bacillati</taxon>
        <taxon>Actinomycetota</taxon>
        <taxon>Actinomycetes</taxon>
        <taxon>Micrococcales</taxon>
        <taxon>Micrococcaceae</taxon>
        <taxon>Arthrobacter</taxon>
    </lineage>
</organism>
<reference evidence="2 3" key="1">
    <citation type="submission" date="2018-11" db="EMBL/GenBank/DDBJ databases">
        <authorList>
            <person name="Criscuolo A."/>
        </authorList>
    </citation>
    <scope>NUCLEOTIDE SEQUENCE [LARGE SCALE GENOMIC DNA]</scope>
    <source>
        <strain evidence="2">AT11b</strain>
    </source>
</reference>
<evidence type="ECO:0000313" key="2">
    <source>
        <dbReference type="EMBL" id="VDC24752.1"/>
    </source>
</evidence>
<keyword evidence="1" id="KW-0472">Membrane</keyword>
<keyword evidence="1" id="KW-0812">Transmembrane</keyword>
<name>A0A3P5WTY1_9MICC</name>
<dbReference type="AlphaFoldDB" id="A0A3P5WTY1"/>